<dbReference type="EMBL" id="CP072135">
    <property type="protein sequence ID" value="QTH73539.1"/>
    <property type="molecule type" value="Genomic_DNA"/>
</dbReference>
<proteinExistence type="inferred from homology"/>
<sequence>MNKFNQPALATTILRLSLGVMFLAHGFLKLLVFTPAGTAGFFGSLGLPEFLGPLTMSLELAGGLLLVIGFQVRLVSVLLIPILIGSIVFVHGANGWGFGNAGGGYEYPLFLIMASVVQALLGNGAYAIESRFKSVQVTA</sequence>
<dbReference type="AlphaFoldDB" id="A0A975HMX5"/>
<keyword evidence="3" id="KW-1003">Cell membrane</keyword>
<keyword evidence="6 7" id="KW-0472">Membrane</keyword>
<organism evidence="8 9">
    <name type="scientific">Pseudoalteromonas xiamenensis</name>
    <dbReference type="NCBI Taxonomy" id="882626"/>
    <lineage>
        <taxon>Bacteria</taxon>
        <taxon>Pseudomonadati</taxon>
        <taxon>Pseudomonadota</taxon>
        <taxon>Gammaproteobacteria</taxon>
        <taxon>Alteromonadales</taxon>
        <taxon>Pseudoalteromonadaceae</taxon>
        <taxon>Pseudoalteromonas</taxon>
    </lineage>
</organism>
<evidence type="ECO:0000256" key="7">
    <source>
        <dbReference type="SAM" id="Phobius"/>
    </source>
</evidence>
<keyword evidence="8" id="KW-0614">Plasmid</keyword>
<dbReference type="RefSeq" id="WP_208845151.1">
    <property type="nucleotide sequence ID" value="NZ_CP072135.1"/>
</dbReference>
<name>A0A975HMX5_9GAMM</name>
<accession>A0A975HMX5</accession>
<dbReference type="Proteomes" id="UP000664904">
    <property type="component" value="Plasmid unnamed5"/>
</dbReference>
<evidence type="ECO:0000256" key="6">
    <source>
        <dbReference type="ARBA" id="ARBA00023136"/>
    </source>
</evidence>
<geneLocation type="plasmid" evidence="8 9">
    <name>unnamed5</name>
</geneLocation>
<feature type="transmembrane region" description="Helical" evidence="7">
    <location>
        <begin position="12"/>
        <end position="30"/>
    </location>
</feature>
<comment type="subcellular location">
    <subcellularLocation>
        <location evidence="1">Cell membrane</location>
        <topology evidence="1">Multi-pass membrane protein</topology>
    </subcellularLocation>
</comment>
<evidence type="ECO:0000256" key="3">
    <source>
        <dbReference type="ARBA" id="ARBA00022475"/>
    </source>
</evidence>
<protein>
    <submittedName>
        <fullName evidence="8">DoxX family protein</fullName>
    </submittedName>
</protein>
<dbReference type="GO" id="GO:0005886">
    <property type="term" value="C:plasma membrane"/>
    <property type="evidence" value="ECO:0007669"/>
    <property type="project" value="UniProtKB-SubCell"/>
</dbReference>
<evidence type="ECO:0000256" key="4">
    <source>
        <dbReference type="ARBA" id="ARBA00022692"/>
    </source>
</evidence>
<dbReference type="Pfam" id="PF07681">
    <property type="entry name" value="DoxX"/>
    <property type="match status" value="1"/>
</dbReference>
<dbReference type="InterPro" id="IPR051907">
    <property type="entry name" value="DoxX-like_oxidoreductase"/>
</dbReference>
<gene>
    <name evidence="8" type="ORF">J5O05_18805</name>
</gene>
<evidence type="ECO:0000256" key="5">
    <source>
        <dbReference type="ARBA" id="ARBA00022989"/>
    </source>
</evidence>
<evidence type="ECO:0000313" key="9">
    <source>
        <dbReference type="Proteomes" id="UP000664904"/>
    </source>
</evidence>
<dbReference type="PANTHER" id="PTHR33452">
    <property type="entry name" value="OXIDOREDUCTASE CATD-RELATED"/>
    <property type="match status" value="1"/>
</dbReference>
<feature type="transmembrane region" description="Helical" evidence="7">
    <location>
        <begin position="109"/>
        <end position="128"/>
    </location>
</feature>
<dbReference type="KEGG" id="pxi:J5O05_18805"/>
<comment type="similarity">
    <text evidence="2">Belongs to the DoxX family.</text>
</comment>
<reference evidence="8" key="1">
    <citation type="submission" date="2021-03" db="EMBL/GenBank/DDBJ databases">
        <title>Complete Genome of Pseudoalteromonas xiamenensis STKMTI.2, a new potential marine bacterium producing anti-Vibrio compounds.</title>
        <authorList>
            <person name="Handayani D.P."/>
            <person name="Isnansetyo A."/>
            <person name="Istiqomah I."/>
            <person name="Jumina J."/>
        </authorList>
    </citation>
    <scope>NUCLEOTIDE SEQUENCE</scope>
    <source>
        <strain evidence="8">STKMTI.2</strain>
        <plasmid evidence="8">unnamed5</plasmid>
    </source>
</reference>
<evidence type="ECO:0000313" key="8">
    <source>
        <dbReference type="EMBL" id="QTH73539.1"/>
    </source>
</evidence>
<keyword evidence="9" id="KW-1185">Reference proteome</keyword>
<keyword evidence="5 7" id="KW-1133">Transmembrane helix</keyword>
<keyword evidence="4 7" id="KW-0812">Transmembrane</keyword>
<feature type="transmembrane region" description="Helical" evidence="7">
    <location>
        <begin position="77"/>
        <end position="97"/>
    </location>
</feature>
<evidence type="ECO:0000256" key="1">
    <source>
        <dbReference type="ARBA" id="ARBA00004651"/>
    </source>
</evidence>
<dbReference type="InterPro" id="IPR032808">
    <property type="entry name" value="DoxX"/>
</dbReference>
<dbReference type="PANTHER" id="PTHR33452:SF1">
    <property type="entry name" value="INNER MEMBRANE PROTEIN YPHA-RELATED"/>
    <property type="match status" value="1"/>
</dbReference>
<evidence type="ECO:0000256" key="2">
    <source>
        <dbReference type="ARBA" id="ARBA00006679"/>
    </source>
</evidence>
<feature type="transmembrane region" description="Helical" evidence="7">
    <location>
        <begin position="50"/>
        <end position="70"/>
    </location>
</feature>